<dbReference type="GO" id="GO:0004803">
    <property type="term" value="F:transposase activity"/>
    <property type="evidence" value="ECO:0007669"/>
    <property type="project" value="InterPro"/>
</dbReference>
<name>A0A6I3QRX7_9FIRM</name>
<evidence type="ECO:0000313" key="3">
    <source>
        <dbReference type="Proteomes" id="UP000449193"/>
    </source>
</evidence>
<gene>
    <name evidence="2" type="ORF">GMD52_16225</name>
</gene>
<dbReference type="GO" id="GO:0003677">
    <property type="term" value="F:DNA binding"/>
    <property type="evidence" value="ECO:0007669"/>
    <property type="project" value="InterPro"/>
</dbReference>
<reference evidence="2 3" key="1">
    <citation type="journal article" date="2019" name="Nat. Med.">
        <title>A library of human gut bacterial isolates paired with longitudinal multiomics data enables mechanistic microbiome research.</title>
        <authorList>
            <person name="Poyet M."/>
            <person name="Groussin M."/>
            <person name="Gibbons S.M."/>
            <person name="Avila-Pacheco J."/>
            <person name="Jiang X."/>
            <person name="Kearney S.M."/>
            <person name="Perrotta A.R."/>
            <person name="Berdy B."/>
            <person name="Zhao S."/>
            <person name="Lieberman T.D."/>
            <person name="Swanson P.K."/>
            <person name="Smith M."/>
            <person name="Roesemann S."/>
            <person name="Alexander J.E."/>
            <person name="Rich S.A."/>
            <person name="Livny J."/>
            <person name="Vlamakis H."/>
            <person name="Clish C."/>
            <person name="Bullock K."/>
            <person name="Deik A."/>
            <person name="Scott J."/>
            <person name="Pierce K.A."/>
            <person name="Xavier R.J."/>
            <person name="Alm E.J."/>
        </authorList>
    </citation>
    <scope>NUCLEOTIDE SEQUENCE [LARGE SCALE GENOMIC DNA]</scope>
    <source>
        <strain evidence="2 3">BIOML-A7</strain>
    </source>
</reference>
<comment type="caution">
    <text evidence="2">The sequence shown here is derived from an EMBL/GenBank/DDBJ whole genome shotgun (WGS) entry which is preliminary data.</text>
</comment>
<dbReference type="Pfam" id="PF01548">
    <property type="entry name" value="DEDD_Tnp_IS110"/>
    <property type="match status" value="1"/>
</dbReference>
<dbReference type="RefSeq" id="WP_082052320.1">
    <property type="nucleotide sequence ID" value="NZ_JXXK01000034.1"/>
</dbReference>
<dbReference type="AlphaFoldDB" id="A0A6I3QRX7"/>
<dbReference type="PANTHER" id="PTHR33055">
    <property type="entry name" value="TRANSPOSASE FOR INSERTION SEQUENCE ELEMENT IS1111A"/>
    <property type="match status" value="1"/>
</dbReference>
<organism evidence="2 3">
    <name type="scientific">Ruthenibacterium lactatiformans</name>
    <dbReference type="NCBI Taxonomy" id="1550024"/>
    <lineage>
        <taxon>Bacteria</taxon>
        <taxon>Bacillati</taxon>
        <taxon>Bacillota</taxon>
        <taxon>Clostridia</taxon>
        <taxon>Eubacteriales</taxon>
        <taxon>Oscillospiraceae</taxon>
        <taxon>Ruthenibacterium</taxon>
    </lineage>
</organism>
<dbReference type="GeneID" id="42858869"/>
<protein>
    <submittedName>
        <fullName evidence="2">Transposase</fullName>
    </submittedName>
</protein>
<dbReference type="InterPro" id="IPR047650">
    <property type="entry name" value="Transpos_IS110"/>
</dbReference>
<dbReference type="GO" id="GO:0006313">
    <property type="term" value="P:DNA transposition"/>
    <property type="evidence" value="ECO:0007669"/>
    <property type="project" value="InterPro"/>
</dbReference>
<proteinExistence type="predicted"/>
<evidence type="ECO:0000313" key="2">
    <source>
        <dbReference type="EMBL" id="MTS53063.1"/>
    </source>
</evidence>
<feature type="domain" description="Transposase IS110-like N-terminal" evidence="1">
    <location>
        <begin position="5"/>
        <end position="107"/>
    </location>
</feature>
<evidence type="ECO:0000259" key="1">
    <source>
        <dbReference type="Pfam" id="PF01548"/>
    </source>
</evidence>
<sequence length="135" mass="15448">MMFIVGIDVAKRSHEVSIITSEGQTVQRAFSISNNCTGYNCLMEKIRKLTNVRSEIVFAMESTAHYWLALYTHLHKDGYPVVVLNPIQTDAMREMFIRKTKTDAKDSLFSSFRSTHFHIERTGSQFSPLSCSSEF</sequence>
<dbReference type="Proteomes" id="UP000449193">
    <property type="component" value="Unassembled WGS sequence"/>
</dbReference>
<dbReference type="PANTHER" id="PTHR33055:SF15">
    <property type="entry name" value="TRANSPOSASE-RELATED"/>
    <property type="match status" value="1"/>
</dbReference>
<dbReference type="InterPro" id="IPR002525">
    <property type="entry name" value="Transp_IS110-like_N"/>
</dbReference>
<accession>A0A6I3QRX7</accession>
<dbReference type="EMBL" id="WMZR01000032">
    <property type="protein sequence ID" value="MTS53063.1"/>
    <property type="molecule type" value="Genomic_DNA"/>
</dbReference>